<feature type="compositionally biased region" description="Low complexity" evidence="1">
    <location>
        <begin position="421"/>
        <end position="431"/>
    </location>
</feature>
<accession>A0A9P1GJV7</accession>
<dbReference type="Proteomes" id="UP001152797">
    <property type="component" value="Unassembled WGS sequence"/>
</dbReference>
<evidence type="ECO:0000256" key="1">
    <source>
        <dbReference type="SAM" id="MobiDB-lite"/>
    </source>
</evidence>
<dbReference type="EMBL" id="CAMXCT010005668">
    <property type="protein sequence ID" value="CAI4012942.1"/>
    <property type="molecule type" value="Genomic_DNA"/>
</dbReference>
<keyword evidence="4" id="KW-1185">Reference proteome</keyword>
<organism evidence="2">
    <name type="scientific">Cladocopium goreaui</name>
    <dbReference type="NCBI Taxonomy" id="2562237"/>
    <lineage>
        <taxon>Eukaryota</taxon>
        <taxon>Sar</taxon>
        <taxon>Alveolata</taxon>
        <taxon>Dinophyceae</taxon>
        <taxon>Suessiales</taxon>
        <taxon>Symbiodiniaceae</taxon>
        <taxon>Cladocopium</taxon>
    </lineage>
</organism>
<feature type="compositionally biased region" description="Acidic residues" evidence="1">
    <location>
        <begin position="256"/>
        <end position="266"/>
    </location>
</feature>
<comment type="caution">
    <text evidence="2">The sequence shown here is derived from an EMBL/GenBank/DDBJ whole genome shotgun (WGS) entry which is preliminary data.</text>
</comment>
<gene>
    <name evidence="2" type="ORF">C1SCF055_LOCUS37961</name>
</gene>
<reference evidence="2" key="1">
    <citation type="submission" date="2022-10" db="EMBL/GenBank/DDBJ databases">
        <authorList>
            <person name="Chen Y."/>
            <person name="Dougan E. K."/>
            <person name="Chan C."/>
            <person name="Rhodes N."/>
            <person name="Thang M."/>
        </authorList>
    </citation>
    <scope>NUCLEOTIDE SEQUENCE</scope>
</reference>
<protein>
    <submittedName>
        <fullName evidence="2">Uncharacterized protein</fullName>
    </submittedName>
</protein>
<sequence>MHHIKTAGLPPDLSDAIPRQTVFGRLQRGSLREIPAADGVRTADAARESARNSATPHLRGSTDWNPRVRWVRYAPGPVATPSLVNLEAQSRSMKATTMQKQRGFRKKVSVNCSFCFPVRTPEGKGPLLKYEGIMADRRIGGTDRESYIELKNSILVGKENEILALEGVKRLFDAWIDDMALAEQRSTQEMTAAKAAAAQRRVGATQRVRQEQSQVRGLSSFQKKSSVFLLRCRMNPMGMAAMGMAMMSAAKGMKDEDSEEESADEKEESKGAVPGPGPVPEATSQDVTKELLNIDEGAFLRVNYMHPQLGKVTYEGALHEKFIGTCASQPATPSDNGHPPGPDEVLGCRTSSCLVAEDVAMDRERKRIEQQKVLAWKSLWHMARRCSAPCDEMHLPRLLHQGETGRTGSKSLVPLSARSISKSSVDSSTSSPLGGGSWQLGGASRNLRRVSLQRGLVHETPPSKSDELPSFEELSRDLQGWNGRWKQKKASVLMEERLRVDEMEILQKRYEMEERRRKDEVMLGLGRMSLWQFQDD</sequence>
<feature type="region of interest" description="Disordered" evidence="1">
    <location>
        <begin position="249"/>
        <end position="283"/>
    </location>
</feature>
<proteinExistence type="predicted"/>
<name>A0A9P1GJV7_9DINO</name>
<dbReference type="EMBL" id="CAMXCT020005668">
    <property type="protein sequence ID" value="CAL1166317.1"/>
    <property type="molecule type" value="Genomic_DNA"/>
</dbReference>
<feature type="region of interest" description="Disordered" evidence="1">
    <location>
        <begin position="421"/>
        <end position="440"/>
    </location>
</feature>
<dbReference type="OrthoDB" id="446693at2759"/>
<reference evidence="3 4" key="2">
    <citation type="submission" date="2024-05" db="EMBL/GenBank/DDBJ databases">
        <authorList>
            <person name="Chen Y."/>
            <person name="Shah S."/>
            <person name="Dougan E. K."/>
            <person name="Thang M."/>
            <person name="Chan C."/>
        </authorList>
    </citation>
    <scope>NUCLEOTIDE SEQUENCE [LARGE SCALE GENOMIC DNA]</scope>
</reference>
<evidence type="ECO:0000313" key="4">
    <source>
        <dbReference type="Proteomes" id="UP001152797"/>
    </source>
</evidence>
<evidence type="ECO:0000313" key="3">
    <source>
        <dbReference type="EMBL" id="CAL4800254.1"/>
    </source>
</evidence>
<evidence type="ECO:0000313" key="2">
    <source>
        <dbReference type="EMBL" id="CAI4012942.1"/>
    </source>
</evidence>
<dbReference type="EMBL" id="CAMXCT030005668">
    <property type="protein sequence ID" value="CAL4800254.1"/>
    <property type="molecule type" value="Genomic_DNA"/>
</dbReference>
<feature type="region of interest" description="Disordered" evidence="1">
    <location>
        <begin position="38"/>
        <end position="60"/>
    </location>
</feature>
<dbReference type="AlphaFoldDB" id="A0A9P1GJV7"/>